<dbReference type="Gene3D" id="3.20.20.450">
    <property type="entry name" value="EAL domain"/>
    <property type="match status" value="1"/>
</dbReference>
<dbReference type="InterPro" id="IPR035919">
    <property type="entry name" value="EAL_sf"/>
</dbReference>
<dbReference type="PROSITE" id="PS50883">
    <property type="entry name" value="EAL"/>
    <property type="match status" value="1"/>
</dbReference>
<dbReference type="Pfam" id="PF00563">
    <property type="entry name" value="EAL"/>
    <property type="match status" value="1"/>
</dbReference>
<dbReference type="PIRSF" id="PIRSF003180">
    <property type="entry name" value="DiGMPpdiest_YuxH"/>
    <property type="match status" value="1"/>
</dbReference>
<dbReference type="EMBL" id="CP000473">
    <property type="protein sequence ID" value="ABJ85886.1"/>
    <property type="molecule type" value="Genomic_DNA"/>
</dbReference>
<dbReference type="AlphaFoldDB" id="Q01WS9"/>
<evidence type="ECO:0000259" key="1">
    <source>
        <dbReference type="PROSITE" id="PS50883"/>
    </source>
</evidence>
<dbReference type="InterPro" id="IPR001633">
    <property type="entry name" value="EAL_dom"/>
</dbReference>
<dbReference type="PANTHER" id="PTHR33525">
    <property type="match status" value="1"/>
</dbReference>
<gene>
    <name evidence="3" type="ordered locus">Acid_4927</name>
</gene>
<dbReference type="InterPro" id="IPR014408">
    <property type="entry name" value="dGMP_Pdiesterase_EAL/HD-GYP"/>
</dbReference>
<name>Q01WS9_SOLUE</name>
<feature type="domain" description="HDOD" evidence="2">
    <location>
        <begin position="207"/>
        <end position="391"/>
    </location>
</feature>
<dbReference type="SUPFAM" id="SSF141868">
    <property type="entry name" value="EAL domain-like"/>
    <property type="match status" value="1"/>
</dbReference>
<dbReference type="HOGENOM" id="CLU_044951_2_0_0"/>
<evidence type="ECO:0000259" key="2">
    <source>
        <dbReference type="PROSITE" id="PS51833"/>
    </source>
</evidence>
<protein>
    <submittedName>
        <fullName evidence="3">Diguanylate phosphodiesterase</fullName>
    </submittedName>
</protein>
<dbReference type="SUPFAM" id="SSF109604">
    <property type="entry name" value="HD-domain/PDEase-like"/>
    <property type="match status" value="1"/>
</dbReference>
<dbReference type="Gene3D" id="1.10.3210.10">
    <property type="entry name" value="Hypothetical protein af1432"/>
    <property type="match status" value="1"/>
</dbReference>
<dbReference type="InterPro" id="IPR013976">
    <property type="entry name" value="HDOD"/>
</dbReference>
<dbReference type="PANTHER" id="PTHR33525:SF4">
    <property type="entry name" value="CYCLIC DI-GMP PHOSPHODIESTERASE CDGJ"/>
    <property type="match status" value="1"/>
</dbReference>
<dbReference type="InterPro" id="IPR052340">
    <property type="entry name" value="RNase_Y/CdgJ"/>
</dbReference>
<dbReference type="InParanoid" id="Q01WS9"/>
<reference evidence="3" key="1">
    <citation type="submission" date="2006-10" db="EMBL/GenBank/DDBJ databases">
        <title>Complete sequence of Solibacter usitatus Ellin6076.</title>
        <authorList>
            <consortium name="US DOE Joint Genome Institute"/>
            <person name="Copeland A."/>
            <person name="Lucas S."/>
            <person name="Lapidus A."/>
            <person name="Barry K."/>
            <person name="Detter J.C."/>
            <person name="Glavina del Rio T."/>
            <person name="Hammon N."/>
            <person name="Israni S."/>
            <person name="Dalin E."/>
            <person name="Tice H."/>
            <person name="Pitluck S."/>
            <person name="Thompson L.S."/>
            <person name="Brettin T."/>
            <person name="Bruce D."/>
            <person name="Han C."/>
            <person name="Tapia R."/>
            <person name="Gilna P."/>
            <person name="Schmutz J."/>
            <person name="Larimer F."/>
            <person name="Land M."/>
            <person name="Hauser L."/>
            <person name="Kyrpides N."/>
            <person name="Mikhailova N."/>
            <person name="Janssen P.H."/>
            <person name="Kuske C.R."/>
            <person name="Richardson P."/>
        </authorList>
    </citation>
    <scope>NUCLEOTIDE SEQUENCE</scope>
    <source>
        <strain evidence="3">Ellin6076</strain>
    </source>
</reference>
<dbReference type="KEGG" id="sus:Acid_4927"/>
<organism evidence="3">
    <name type="scientific">Solibacter usitatus (strain Ellin6076)</name>
    <dbReference type="NCBI Taxonomy" id="234267"/>
    <lineage>
        <taxon>Bacteria</taxon>
        <taxon>Pseudomonadati</taxon>
        <taxon>Acidobacteriota</taxon>
        <taxon>Terriglobia</taxon>
        <taxon>Bryobacterales</taxon>
        <taxon>Solibacteraceae</taxon>
        <taxon>Candidatus Solibacter</taxon>
    </lineage>
</organism>
<proteinExistence type="predicted"/>
<dbReference type="PROSITE" id="PS51833">
    <property type="entry name" value="HDOD"/>
    <property type="match status" value="1"/>
</dbReference>
<dbReference type="eggNOG" id="COG3434">
    <property type="taxonomic scope" value="Bacteria"/>
</dbReference>
<dbReference type="OrthoDB" id="9804751at2"/>
<feature type="domain" description="EAL" evidence="1">
    <location>
        <begin position="1"/>
        <end position="213"/>
    </location>
</feature>
<dbReference type="SMART" id="SM00052">
    <property type="entry name" value="EAL"/>
    <property type="match status" value="1"/>
</dbReference>
<evidence type="ECO:0000313" key="3">
    <source>
        <dbReference type="EMBL" id="ABJ85886.1"/>
    </source>
</evidence>
<dbReference type="Pfam" id="PF08668">
    <property type="entry name" value="HDOD"/>
    <property type="match status" value="1"/>
</dbReference>
<dbReference type="STRING" id="234267.Acid_4927"/>
<sequence>MHSPVKIASEGNVYLGRQPIYGARREIRAYELLYRRHASDTTASFQDPDQASADVMLKAFLEIGLAAVSPERPVFINHTRHLLALDPILPADRCVVEVLEDVTADPDTVACLHRLKSLNYRIALDDFVYDDSLLPMIEIADYIKLDLLALGAGGFHEQMNLLHRFDVRIVAEKIESEAEFRWCRKIGCDLFQGYYLRRPEVLVGRRIPSSQLSVLSLLAECADLESSAGVIAAIIARDAPLTYGLLRLANSALYRHRSEIRSPAQAVTLLGMDFVFRWATLLALSGNDDCPAGYLEAALQRARMAELLGVHYRCSSQEAYIAGLLSTLDAIFNAPLEELIVPLPIDIRFKRAILQREGALGGVLDAVLAYESGEFSGVDLADAAMQRAFWEAAEYARAMISQMSAAMTG</sequence>
<accession>Q01WS9</accession>